<dbReference type="GO" id="GO:0050954">
    <property type="term" value="P:sensory perception of mechanical stimulus"/>
    <property type="evidence" value="ECO:0007669"/>
    <property type="project" value="TreeGrafter"/>
</dbReference>
<evidence type="ECO:0000256" key="3">
    <source>
        <dbReference type="ARBA" id="ARBA00022989"/>
    </source>
</evidence>
<feature type="compositionally biased region" description="Basic and acidic residues" evidence="5">
    <location>
        <begin position="440"/>
        <end position="466"/>
    </location>
</feature>
<dbReference type="EMBL" id="OU963862">
    <property type="protein sequence ID" value="CAH0754196.1"/>
    <property type="molecule type" value="Genomic_DNA"/>
</dbReference>
<evidence type="ECO:0000256" key="4">
    <source>
        <dbReference type="ARBA" id="ARBA00023136"/>
    </source>
</evidence>
<feature type="compositionally biased region" description="Polar residues" evidence="5">
    <location>
        <begin position="403"/>
        <end position="438"/>
    </location>
</feature>
<keyword evidence="8" id="KW-1185">Reference proteome</keyword>
<feature type="compositionally biased region" description="Low complexity" evidence="5">
    <location>
        <begin position="525"/>
        <end position="546"/>
    </location>
</feature>
<comment type="subcellular location">
    <subcellularLocation>
        <location evidence="1">Membrane</location>
        <topology evidence="1">Multi-pass membrane protein</topology>
    </subcellularLocation>
</comment>
<dbReference type="Pfam" id="PF15795">
    <property type="entry name" value="Spec3"/>
    <property type="match status" value="1"/>
</dbReference>
<evidence type="ECO:0000256" key="1">
    <source>
        <dbReference type="ARBA" id="ARBA00004141"/>
    </source>
</evidence>
<dbReference type="KEGG" id="btab:109043047"/>
<evidence type="ECO:0000313" key="7">
    <source>
        <dbReference type="EMBL" id="CAH0754196.1"/>
    </source>
</evidence>
<feature type="compositionally biased region" description="Low complexity" evidence="5">
    <location>
        <begin position="82"/>
        <end position="104"/>
    </location>
</feature>
<protein>
    <recommendedName>
        <fullName evidence="9">Protein stum</fullName>
    </recommendedName>
</protein>
<reference evidence="7" key="1">
    <citation type="submission" date="2021-12" db="EMBL/GenBank/DDBJ databases">
        <authorList>
            <person name="King R."/>
        </authorList>
    </citation>
    <scope>NUCLEOTIDE SEQUENCE</scope>
</reference>
<evidence type="ECO:0000313" key="8">
    <source>
        <dbReference type="Proteomes" id="UP001152759"/>
    </source>
</evidence>
<dbReference type="Proteomes" id="UP001152759">
    <property type="component" value="Chromosome 1"/>
</dbReference>
<evidence type="ECO:0008006" key="9">
    <source>
        <dbReference type="Google" id="ProtNLM"/>
    </source>
</evidence>
<dbReference type="PANTHER" id="PTHR21676:SF6">
    <property type="entry name" value="PROTEIN STUM"/>
    <property type="match status" value="1"/>
</dbReference>
<feature type="transmembrane region" description="Helical" evidence="6">
    <location>
        <begin position="827"/>
        <end position="853"/>
    </location>
</feature>
<keyword evidence="4 6" id="KW-0472">Membrane</keyword>
<dbReference type="PANTHER" id="PTHR21676">
    <property type="entry name" value="PROTEIN STUM"/>
    <property type="match status" value="1"/>
</dbReference>
<gene>
    <name evidence="7" type="ORF">BEMITA_LOCUS1441</name>
</gene>
<feature type="compositionally biased region" description="Low complexity" evidence="5">
    <location>
        <begin position="354"/>
        <end position="366"/>
    </location>
</feature>
<feature type="compositionally biased region" description="Basic and acidic residues" evidence="5">
    <location>
        <begin position="390"/>
        <end position="402"/>
    </location>
</feature>
<name>A0A9P0C591_BEMTA</name>
<feature type="region of interest" description="Disordered" evidence="5">
    <location>
        <begin position="38"/>
        <end position="159"/>
    </location>
</feature>
<keyword evidence="3 6" id="KW-1133">Transmembrane helix</keyword>
<dbReference type="GO" id="GO:0071683">
    <property type="term" value="C:sensory dendrite"/>
    <property type="evidence" value="ECO:0007669"/>
    <property type="project" value="TreeGrafter"/>
</dbReference>
<organism evidence="7 8">
    <name type="scientific">Bemisia tabaci</name>
    <name type="common">Sweetpotato whitefly</name>
    <name type="synonym">Aleurodes tabaci</name>
    <dbReference type="NCBI Taxonomy" id="7038"/>
    <lineage>
        <taxon>Eukaryota</taxon>
        <taxon>Metazoa</taxon>
        <taxon>Ecdysozoa</taxon>
        <taxon>Arthropoda</taxon>
        <taxon>Hexapoda</taxon>
        <taxon>Insecta</taxon>
        <taxon>Pterygota</taxon>
        <taxon>Neoptera</taxon>
        <taxon>Paraneoptera</taxon>
        <taxon>Hemiptera</taxon>
        <taxon>Sternorrhyncha</taxon>
        <taxon>Aleyrodoidea</taxon>
        <taxon>Aleyrodidae</taxon>
        <taxon>Aleyrodinae</taxon>
        <taxon>Bemisia</taxon>
    </lineage>
</organism>
<feature type="compositionally biased region" description="Low complexity" evidence="5">
    <location>
        <begin position="127"/>
        <end position="152"/>
    </location>
</feature>
<dbReference type="GO" id="GO:0019230">
    <property type="term" value="P:proprioception"/>
    <property type="evidence" value="ECO:0007669"/>
    <property type="project" value="TreeGrafter"/>
</dbReference>
<feature type="compositionally biased region" description="Polar residues" evidence="5">
    <location>
        <begin position="930"/>
        <end position="945"/>
    </location>
</feature>
<accession>A0A9P0C591</accession>
<evidence type="ECO:0000256" key="2">
    <source>
        <dbReference type="ARBA" id="ARBA00022692"/>
    </source>
</evidence>
<dbReference type="GO" id="GO:0016020">
    <property type="term" value="C:membrane"/>
    <property type="evidence" value="ECO:0007669"/>
    <property type="project" value="UniProtKB-SubCell"/>
</dbReference>
<keyword evidence="2 6" id="KW-0812">Transmembrane</keyword>
<dbReference type="InterPro" id="IPR026673">
    <property type="entry name" value="SPEC3/Stum"/>
</dbReference>
<dbReference type="AlphaFoldDB" id="A0A9P0C591"/>
<feature type="compositionally biased region" description="Polar residues" evidence="5">
    <location>
        <begin position="317"/>
        <end position="334"/>
    </location>
</feature>
<evidence type="ECO:0000256" key="6">
    <source>
        <dbReference type="SAM" id="Phobius"/>
    </source>
</evidence>
<proteinExistence type="predicted"/>
<feature type="compositionally biased region" description="Basic residues" evidence="5">
    <location>
        <begin position="111"/>
        <end position="126"/>
    </location>
</feature>
<evidence type="ECO:0000256" key="5">
    <source>
        <dbReference type="SAM" id="MobiDB-lite"/>
    </source>
</evidence>
<dbReference type="GO" id="GO:0042330">
    <property type="term" value="P:taxis"/>
    <property type="evidence" value="ECO:0007669"/>
    <property type="project" value="TreeGrafter"/>
</dbReference>
<feature type="compositionally biased region" description="Polar residues" evidence="5">
    <location>
        <begin position="507"/>
        <end position="524"/>
    </location>
</feature>
<feature type="region of interest" description="Disordered" evidence="5">
    <location>
        <begin position="230"/>
        <end position="549"/>
    </location>
</feature>
<sequence length="945" mass="102946">MSLPQACPRRYTDNGHLSLSSRWSPAVTRTNAFTVLPPLSSQIPRPPATPKPYRCTTPSKKEKSAFVILTEIAPSRSPSPPGGRVSPFRGRGFKASSSSRHASPSPDPGSTRRKDHSRPRIVKRVVGKSAPSSPSKYSSIPGPIPRRSSLSPNRAKISIKPIEKSGNNFLRVESILGDKEKIVRKPSLSSRNVKLKDDINSKVPKVYKPILKSPTRLDKKDGNNNKMIGVAAETKTPANKNEISKNKLNLRVGKENDTVKPKKRTKVVNANLPQHPLKTVKRDSNNPTVTPKPPPLAEERARPKSRVSSNQRKRSPSVPQKKNTSSINNKSPSHLSGRGISPMKPTVSKPNNRNSSPLKPNSKLPPVNTISEKKVADLGNNNAGSGSPKPESKNDQKVKDSSKSNAAVTNGAQDEKNGQNARNTRNGDQPQNVKNGGNESPKKEAVRKTNGELTRVEVVNEKKAQSESKNTGSPSKSRPSSGKEESSTRVVTNSVIAPSEPSHSPKKMSTMSPNKSSKPTAKQISQVQSQAQSGSSSESVRSGSSRDTVRAVARVKGTVLPNRSKVGSIHGSVKGGPNMEVLSANTLMRQSNNSNRAGSHTAWQEPTIRPTEGLTSSATTSAKPTGCLGNICKILNCCKGCQRWQKAPKAAGTLEKPSLFQRLNCFKWCPSMNLSSKLSSMCGKLNCCRKLELKSCCRGGRLCQVPLSSCCRRPSTTDDMSDMSDESRIKCANMKSCWRFMFCLNLGCCQRIRQLCRCKNLNCCKPGGCCGSISPEEEAARKKRNSRAAFKKSRTSSIFSDIPKLDQTFVEYNSIMKAAIPVLPVPVAWMCLILNLFLPGVGTFWSGVMCLCLGKPRFSVNDTPFARIGSFFINTMVALAQMFTVLFCLVGWGWGIWWGTMMLRLAKKHRRIKLAEAGAPPESRPAPAVVNQNHMDPEQGQPSRA</sequence>
<feature type="region of interest" description="Disordered" evidence="5">
    <location>
        <begin position="916"/>
        <end position="945"/>
    </location>
</feature>